<dbReference type="InterPro" id="IPR041367">
    <property type="entry name" value="Znf-CCCH_4"/>
</dbReference>
<evidence type="ECO:0000256" key="2">
    <source>
        <dbReference type="ARBA" id="ARBA00022771"/>
    </source>
</evidence>
<evidence type="ECO:0000256" key="3">
    <source>
        <dbReference type="ARBA" id="ARBA00022833"/>
    </source>
</evidence>
<protein>
    <recommendedName>
        <fullName evidence="5">C3H1-type domain-containing protein</fullName>
    </recommendedName>
</protein>
<evidence type="ECO:0000259" key="5">
    <source>
        <dbReference type="PROSITE" id="PS50103"/>
    </source>
</evidence>
<proteinExistence type="predicted"/>
<dbReference type="AlphaFoldDB" id="A0A5C3Q8X2"/>
<keyword evidence="1 4" id="KW-0479">Metal-binding</keyword>
<dbReference type="SMART" id="SM00356">
    <property type="entry name" value="ZnF_C3H1"/>
    <property type="match status" value="1"/>
</dbReference>
<evidence type="ECO:0000256" key="4">
    <source>
        <dbReference type="PROSITE-ProRule" id="PRU00723"/>
    </source>
</evidence>
<feature type="zinc finger region" description="C3H1-type" evidence="4">
    <location>
        <begin position="1"/>
        <end position="25"/>
    </location>
</feature>
<dbReference type="EMBL" id="ML210964">
    <property type="protein sequence ID" value="TFK94893.1"/>
    <property type="molecule type" value="Genomic_DNA"/>
</dbReference>
<evidence type="ECO:0000313" key="7">
    <source>
        <dbReference type="Proteomes" id="UP000308197"/>
    </source>
</evidence>
<keyword evidence="7" id="KW-1185">Reference proteome</keyword>
<accession>A0A5C3Q8X2</accession>
<organism evidence="6 7">
    <name type="scientific">Polyporus arcularius HHB13444</name>
    <dbReference type="NCBI Taxonomy" id="1314778"/>
    <lineage>
        <taxon>Eukaryota</taxon>
        <taxon>Fungi</taxon>
        <taxon>Dikarya</taxon>
        <taxon>Basidiomycota</taxon>
        <taxon>Agaricomycotina</taxon>
        <taxon>Agaricomycetes</taxon>
        <taxon>Polyporales</taxon>
        <taxon>Polyporaceae</taxon>
        <taxon>Polyporus</taxon>
    </lineage>
</organism>
<dbReference type="Pfam" id="PF18044">
    <property type="entry name" value="zf-CCCH_4"/>
    <property type="match status" value="1"/>
</dbReference>
<evidence type="ECO:0000313" key="6">
    <source>
        <dbReference type="EMBL" id="TFK94893.1"/>
    </source>
</evidence>
<feature type="domain" description="C3H1-type" evidence="5">
    <location>
        <begin position="1"/>
        <end position="25"/>
    </location>
</feature>
<dbReference type="Gene3D" id="2.30.30.1190">
    <property type="match status" value="1"/>
</dbReference>
<keyword evidence="2 4" id="KW-0863">Zinc-finger</keyword>
<dbReference type="SUPFAM" id="SSF90229">
    <property type="entry name" value="CCCH zinc finger"/>
    <property type="match status" value="1"/>
</dbReference>
<dbReference type="STRING" id="1314778.A0A5C3Q8X2"/>
<dbReference type="Proteomes" id="UP000308197">
    <property type="component" value="Unassembled WGS sequence"/>
</dbReference>
<dbReference type="InParanoid" id="A0A5C3Q8X2"/>
<dbReference type="PROSITE" id="PS50103">
    <property type="entry name" value="ZF_C3H1"/>
    <property type="match status" value="1"/>
</dbReference>
<keyword evidence="3 4" id="KW-0862">Zinc</keyword>
<dbReference type="GO" id="GO:0008270">
    <property type="term" value="F:zinc ion binding"/>
    <property type="evidence" value="ECO:0007669"/>
    <property type="project" value="UniProtKB-KW"/>
</dbReference>
<gene>
    <name evidence="6" type="ORF">K466DRAFT_119297</name>
</gene>
<reference evidence="6 7" key="1">
    <citation type="journal article" date="2019" name="Nat. Ecol. Evol.">
        <title>Megaphylogeny resolves global patterns of mushroom evolution.</title>
        <authorList>
            <person name="Varga T."/>
            <person name="Krizsan K."/>
            <person name="Foldi C."/>
            <person name="Dima B."/>
            <person name="Sanchez-Garcia M."/>
            <person name="Sanchez-Ramirez S."/>
            <person name="Szollosi G.J."/>
            <person name="Szarkandi J.G."/>
            <person name="Papp V."/>
            <person name="Albert L."/>
            <person name="Andreopoulos W."/>
            <person name="Angelini C."/>
            <person name="Antonin V."/>
            <person name="Barry K.W."/>
            <person name="Bougher N.L."/>
            <person name="Buchanan P."/>
            <person name="Buyck B."/>
            <person name="Bense V."/>
            <person name="Catcheside P."/>
            <person name="Chovatia M."/>
            <person name="Cooper J."/>
            <person name="Damon W."/>
            <person name="Desjardin D."/>
            <person name="Finy P."/>
            <person name="Geml J."/>
            <person name="Haridas S."/>
            <person name="Hughes K."/>
            <person name="Justo A."/>
            <person name="Karasinski D."/>
            <person name="Kautmanova I."/>
            <person name="Kiss B."/>
            <person name="Kocsube S."/>
            <person name="Kotiranta H."/>
            <person name="LaButti K.M."/>
            <person name="Lechner B.E."/>
            <person name="Liimatainen K."/>
            <person name="Lipzen A."/>
            <person name="Lukacs Z."/>
            <person name="Mihaltcheva S."/>
            <person name="Morgado L.N."/>
            <person name="Niskanen T."/>
            <person name="Noordeloos M.E."/>
            <person name="Ohm R.A."/>
            <person name="Ortiz-Santana B."/>
            <person name="Ovrebo C."/>
            <person name="Racz N."/>
            <person name="Riley R."/>
            <person name="Savchenko A."/>
            <person name="Shiryaev A."/>
            <person name="Soop K."/>
            <person name="Spirin V."/>
            <person name="Szebenyi C."/>
            <person name="Tomsovsky M."/>
            <person name="Tulloss R.E."/>
            <person name="Uehling J."/>
            <person name="Grigoriev I.V."/>
            <person name="Vagvolgyi C."/>
            <person name="Papp T."/>
            <person name="Martin F.M."/>
            <person name="Miettinen O."/>
            <person name="Hibbett D.S."/>
            <person name="Nagy L.G."/>
        </authorList>
    </citation>
    <scope>NUCLEOTIDE SEQUENCE [LARGE SCALE GENOMIC DNA]</scope>
    <source>
        <strain evidence="6 7">HHB13444</strain>
    </source>
</reference>
<sequence length="61" mass="6777">MAVCQFYLRGTCKFGNNCRNEHPRDGPRQGGFGSACIVHCCLIHAYVACAESLLFGLRLDR</sequence>
<name>A0A5C3Q8X2_9APHY</name>
<dbReference type="InterPro" id="IPR000571">
    <property type="entry name" value="Znf_CCCH"/>
</dbReference>
<dbReference type="InterPro" id="IPR036855">
    <property type="entry name" value="Znf_CCCH_sf"/>
</dbReference>
<evidence type="ECO:0000256" key="1">
    <source>
        <dbReference type="ARBA" id="ARBA00022723"/>
    </source>
</evidence>